<proteinExistence type="predicted"/>
<gene>
    <name evidence="2" type="ORF">MRX98_06410</name>
</gene>
<dbReference type="InterPro" id="IPR011053">
    <property type="entry name" value="Single_hybrid_motif"/>
</dbReference>
<name>A0AA41UJ52_9BACT</name>
<dbReference type="SUPFAM" id="SSF51230">
    <property type="entry name" value="Single hybrid motif"/>
    <property type="match status" value="1"/>
</dbReference>
<protein>
    <submittedName>
        <fullName evidence="2">Glycine cleavage system protein H</fullName>
    </submittedName>
</protein>
<keyword evidence="1" id="KW-0450">Lipoyl</keyword>
<evidence type="ECO:0000256" key="1">
    <source>
        <dbReference type="ARBA" id="ARBA00022823"/>
    </source>
</evidence>
<dbReference type="GO" id="GO:0009249">
    <property type="term" value="P:protein lipoylation"/>
    <property type="evidence" value="ECO:0007669"/>
    <property type="project" value="TreeGrafter"/>
</dbReference>
<keyword evidence="3" id="KW-1185">Reference proteome</keyword>
<reference evidence="2" key="1">
    <citation type="submission" date="2022-04" db="EMBL/GenBank/DDBJ databases">
        <title>Desulfatitalea alkaliphila sp. nov., a novel anaerobic sulfate-reducing bacterium isolated from terrestrial mud volcano, Taman Peninsula, Russia.</title>
        <authorList>
            <person name="Khomyakova M.A."/>
            <person name="Merkel A.Y."/>
            <person name="Slobodkin A.I."/>
        </authorList>
    </citation>
    <scope>NUCLEOTIDE SEQUENCE</scope>
    <source>
        <strain evidence="2">M08but</strain>
    </source>
</reference>
<dbReference type="GO" id="GO:0019464">
    <property type="term" value="P:glycine decarboxylation via glycine cleavage system"/>
    <property type="evidence" value="ECO:0007669"/>
    <property type="project" value="InterPro"/>
</dbReference>
<dbReference type="InterPro" id="IPR033753">
    <property type="entry name" value="GCV_H/Fam206"/>
</dbReference>
<sequence>MTGQTFKGSKSGQPFIYGLTNNQCVWSRAGVVKPIACINAFDCLGCAFDRKVQADFEARGRGDAAPAADPRPVRLRMLMNQRKCRHMLSGRVAYKLCGHGYDCVRCPYDQMLEDNGIRTPLGEPLCEQASGFNVARDYYYHHGHTWARVEYGGRVRVGMDDFALRLLGPQDRIELPKLGQAVAQDRPQAKIGRGGHTAQPLSPVDGKVVAVNAKLSARAETANRSPYGEGWFMVIQPSNLRRNLKNLFFGSESNAWMDDESQRLTSVLSETAGYRLAATGGEALSDIYGSVPNADWDRLVGEFLV</sequence>
<dbReference type="GO" id="GO:0005960">
    <property type="term" value="C:glycine cleavage complex"/>
    <property type="evidence" value="ECO:0007669"/>
    <property type="project" value="InterPro"/>
</dbReference>
<dbReference type="RefSeq" id="WP_246904061.1">
    <property type="nucleotide sequence ID" value="NZ_JALJRB010000005.1"/>
</dbReference>
<evidence type="ECO:0000313" key="3">
    <source>
        <dbReference type="Proteomes" id="UP001165427"/>
    </source>
</evidence>
<dbReference type="CDD" id="cd06848">
    <property type="entry name" value="GCS_H"/>
    <property type="match status" value="1"/>
</dbReference>
<organism evidence="2 3">
    <name type="scientific">Desulfatitalea alkaliphila</name>
    <dbReference type="NCBI Taxonomy" id="2929485"/>
    <lineage>
        <taxon>Bacteria</taxon>
        <taxon>Pseudomonadati</taxon>
        <taxon>Thermodesulfobacteriota</taxon>
        <taxon>Desulfobacteria</taxon>
        <taxon>Desulfobacterales</taxon>
        <taxon>Desulfosarcinaceae</taxon>
        <taxon>Desulfatitalea</taxon>
    </lineage>
</organism>
<dbReference type="AlphaFoldDB" id="A0AA41UJ52"/>
<dbReference type="InterPro" id="IPR002930">
    <property type="entry name" value="GCV_H"/>
</dbReference>
<dbReference type="Gene3D" id="2.40.50.100">
    <property type="match status" value="1"/>
</dbReference>
<dbReference type="EMBL" id="JALJRB010000005">
    <property type="protein sequence ID" value="MCJ8500202.1"/>
    <property type="molecule type" value="Genomic_DNA"/>
</dbReference>
<dbReference type="Proteomes" id="UP001165427">
    <property type="component" value="Unassembled WGS sequence"/>
</dbReference>
<evidence type="ECO:0000313" key="2">
    <source>
        <dbReference type="EMBL" id="MCJ8500202.1"/>
    </source>
</evidence>
<dbReference type="PANTHER" id="PTHR11715:SF3">
    <property type="entry name" value="GLYCINE CLEAVAGE SYSTEM H PROTEIN-RELATED"/>
    <property type="match status" value="1"/>
</dbReference>
<dbReference type="Pfam" id="PF01597">
    <property type="entry name" value="GCV_H"/>
    <property type="match status" value="1"/>
</dbReference>
<comment type="caution">
    <text evidence="2">The sequence shown here is derived from an EMBL/GenBank/DDBJ whole genome shotgun (WGS) entry which is preliminary data.</text>
</comment>
<dbReference type="GO" id="GO:0005829">
    <property type="term" value="C:cytosol"/>
    <property type="evidence" value="ECO:0007669"/>
    <property type="project" value="TreeGrafter"/>
</dbReference>
<accession>A0AA41UJ52</accession>
<dbReference type="PANTHER" id="PTHR11715">
    <property type="entry name" value="GLYCINE CLEAVAGE SYSTEM H PROTEIN"/>
    <property type="match status" value="1"/>
</dbReference>